<evidence type="ECO:0000313" key="4">
    <source>
        <dbReference type="EMBL" id="GAP39479.1"/>
    </source>
</evidence>
<dbReference type="Pfam" id="PF04321">
    <property type="entry name" value="RmlD_sub_bind"/>
    <property type="match status" value="1"/>
</dbReference>
<dbReference type="SUPFAM" id="SSF51735">
    <property type="entry name" value="NAD(P)-binding Rossmann-fold domains"/>
    <property type="match status" value="1"/>
</dbReference>
<dbReference type="EC" id="1.1.1.133" evidence="2"/>
<evidence type="ECO:0000256" key="2">
    <source>
        <dbReference type="RuleBase" id="RU364082"/>
    </source>
</evidence>
<dbReference type="GO" id="GO:0005829">
    <property type="term" value="C:cytosol"/>
    <property type="evidence" value="ECO:0007669"/>
    <property type="project" value="TreeGrafter"/>
</dbReference>
<gene>
    <name evidence="4" type="ORF">ATC1_128</name>
</gene>
<dbReference type="Gene3D" id="3.40.50.720">
    <property type="entry name" value="NAD(P)-binding Rossmann-like Domain"/>
    <property type="match status" value="1"/>
</dbReference>
<dbReference type="RefSeq" id="WP_172667694.1">
    <property type="nucleotide sequence ID" value="NZ_DF968180.1"/>
</dbReference>
<dbReference type="CDD" id="cd05254">
    <property type="entry name" value="dTDP_HR_like_SDR_e"/>
    <property type="match status" value="1"/>
</dbReference>
<comment type="function">
    <text evidence="2">Catalyzes the reduction of dTDP-6-deoxy-L-lyxo-4-hexulose to yield dTDP-L-rhamnose.</text>
</comment>
<dbReference type="Proteomes" id="UP000053370">
    <property type="component" value="Unassembled WGS sequence"/>
</dbReference>
<dbReference type="InterPro" id="IPR029903">
    <property type="entry name" value="RmlD-like-bd"/>
</dbReference>
<proteinExistence type="inferred from homology"/>
<protein>
    <recommendedName>
        <fullName evidence="2">dTDP-4-dehydrorhamnose reductase</fullName>
        <ecNumber evidence="2">1.1.1.133</ecNumber>
    </recommendedName>
</protein>
<evidence type="ECO:0000256" key="1">
    <source>
        <dbReference type="ARBA" id="ARBA00010944"/>
    </source>
</evidence>
<keyword evidence="2" id="KW-0560">Oxidoreductase</keyword>
<dbReference type="PATRIC" id="fig|1678840.3.peg.508"/>
<feature type="domain" description="RmlD-like substrate binding" evidence="3">
    <location>
        <begin position="1"/>
        <end position="293"/>
    </location>
</feature>
<dbReference type="GO" id="GO:0019305">
    <property type="term" value="P:dTDP-rhamnose biosynthetic process"/>
    <property type="evidence" value="ECO:0007669"/>
    <property type="project" value="UniProtKB-UniPathway"/>
</dbReference>
<comment type="pathway">
    <text evidence="2">Carbohydrate biosynthesis; dTDP-L-rhamnose biosynthesis.</text>
</comment>
<dbReference type="NCBIfam" id="TIGR01214">
    <property type="entry name" value="rmlD"/>
    <property type="match status" value="1"/>
</dbReference>
<comment type="similarity">
    <text evidence="1 2">Belongs to the dTDP-4-dehydrorhamnose reductase family.</text>
</comment>
<dbReference type="InterPro" id="IPR005913">
    <property type="entry name" value="dTDP_dehydrorham_reduct"/>
</dbReference>
<dbReference type="GO" id="GO:0008831">
    <property type="term" value="F:dTDP-4-dehydrorhamnose reductase activity"/>
    <property type="evidence" value="ECO:0007669"/>
    <property type="project" value="UniProtKB-EC"/>
</dbReference>
<accession>A0A0K8PAD2</accession>
<dbReference type="AlphaFoldDB" id="A0A0K8PAD2"/>
<sequence>MKILLIGEKGQLAWELIRTLMPVGEVVSVDYPQFDISDKTQIADTVKAVAPDIVINASAYTNVDLAETEKEKAMAINADGPGWLAAACASKKIPLIHYSTDFVFDGTKKTPYVETDQPNPINVYGLSKWRGEQSIQQETGSALIFRLAWLYSMRGNSFVTKFLEWAKKYETIRIVDDQIGNPTWARFVAEATAAILSQAIIAEKPLYNWFAERNGIYHLTSGGEASRYDWAKRILDFFPQNENFIINEILTAKTIEFYTPALRPPFSVLNCDRIVKSFNTSVTHWENQLRLCLQ</sequence>
<dbReference type="PANTHER" id="PTHR10491">
    <property type="entry name" value="DTDP-4-DEHYDRORHAMNOSE REDUCTASE"/>
    <property type="match status" value="1"/>
</dbReference>
<dbReference type="UniPathway" id="UPA00124"/>
<dbReference type="EMBL" id="DF968180">
    <property type="protein sequence ID" value="GAP39479.1"/>
    <property type="molecule type" value="Genomic_DNA"/>
</dbReference>
<keyword evidence="5" id="KW-1185">Reference proteome</keyword>
<dbReference type="Gene3D" id="3.90.25.10">
    <property type="entry name" value="UDP-galactose 4-epimerase, domain 1"/>
    <property type="match status" value="1"/>
</dbReference>
<reference evidence="4" key="1">
    <citation type="journal article" date="2015" name="Genome Announc.">
        <title>Draft Genome Sequence of Anaerolineae Strain TC1, a Novel Isolate from a Methanogenic Wastewater Treatment System.</title>
        <authorList>
            <person name="Matsuura N."/>
            <person name="Tourlousse D.M."/>
            <person name="Sun L."/>
            <person name="Toyonaga M."/>
            <person name="Kuroda K."/>
            <person name="Ohashi A."/>
            <person name="Cruz R."/>
            <person name="Yamaguchi T."/>
            <person name="Sekiguchi Y."/>
        </authorList>
    </citation>
    <scope>NUCLEOTIDE SEQUENCE [LARGE SCALE GENOMIC DNA]</scope>
    <source>
        <strain evidence="4">TC1</strain>
    </source>
</reference>
<evidence type="ECO:0000259" key="3">
    <source>
        <dbReference type="Pfam" id="PF04321"/>
    </source>
</evidence>
<dbReference type="STRING" id="1678840.ATC1_128"/>
<organism evidence="4">
    <name type="scientific">Flexilinea flocculi</name>
    <dbReference type="NCBI Taxonomy" id="1678840"/>
    <lineage>
        <taxon>Bacteria</taxon>
        <taxon>Bacillati</taxon>
        <taxon>Chloroflexota</taxon>
        <taxon>Anaerolineae</taxon>
        <taxon>Anaerolineales</taxon>
        <taxon>Anaerolineaceae</taxon>
        <taxon>Flexilinea</taxon>
    </lineage>
</organism>
<name>A0A0K8PAD2_9CHLR</name>
<evidence type="ECO:0000313" key="5">
    <source>
        <dbReference type="Proteomes" id="UP000053370"/>
    </source>
</evidence>
<dbReference type="InterPro" id="IPR036291">
    <property type="entry name" value="NAD(P)-bd_dom_sf"/>
</dbReference>
<keyword evidence="2" id="KW-0521">NADP</keyword>
<dbReference type="PANTHER" id="PTHR10491:SF4">
    <property type="entry name" value="METHIONINE ADENOSYLTRANSFERASE 2 SUBUNIT BETA"/>
    <property type="match status" value="1"/>
</dbReference>